<dbReference type="PANTHER" id="PTHR30620">
    <property type="entry name" value="PERIPLASMIC BETA-GLUCOSIDASE-RELATED"/>
    <property type="match status" value="1"/>
</dbReference>
<dbReference type="EMBL" id="FIZX01000001">
    <property type="protein sequence ID" value="CZF78138.1"/>
    <property type="molecule type" value="Genomic_DNA"/>
</dbReference>
<feature type="domain" description="Glycoside hydrolase family 3 C-terminal" evidence="3">
    <location>
        <begin position="436"/>
        <end position="665"/>
    </location>
</feature>
<dbReference type="Gene3D" id="3.20.20.300">
    <property type="entry name" value="Glycoside hydrolase, family 3, N-terminal domain"/>
    <property type="match status" value="1"/>
</dbReference>
<dbReference type="STRING" id="1796497.GCE9029_00650"/>
<dbReference type="PANTHER" id="PTHR30620:SF77">
    <property type="entry name" value="LYSOSOMAL BETA GLUCOSIDASE-LIKE"/>
    <property type="match status" value="1"/>
</dbReference>
<accession>A0A128EU36</accession>
<evidence type="ECO:0000259" key="4">
    <source>
        <dbReference type="Pfam" id="PF18559"/>
    </source>
</evidence>
<dbReference type="InterPro" id="IPR001764">
    <property type="entry name" value="Glyco_hydro_3_N"/>
</dbReference>
<dbReference type="RefSeq" id="WP_062661001.1">
    <property type="nucleotide sequence ID" value="NZ_FIZX01000001.1"/>
</dbReference>
<gene>
    <name evidence="5" type="primary">bglX</name>
    <name evidence="5" type="ORF">GCE9029_00650</name>
</gene>
<dbReference type="SUPFAM" id="SSF49785">
    <property type="entry name" value="Galactose-binding domain-like"/>
    <property type="match status" value="1"/>
</dbReference>
<evidence type="ECO:0000256" key="1">
    <source>
        <dbReference type="ARBA" id="ARBA00022801"/>
    </source>
</evidence>
<dbReference type="PRINTS" id="PR00133">
    <property type="entry name" value="GLHYDRLASE3"/>
</dbReference>
<feature type="domain" description="ExoP galactose-binding-like" evidence="4">
    <location>
        <begin position="734"/>
        <end position="874"/>
    </location>
</feature>
<reference evidence="6" key="1">
    <citation type="submission" date="2016-02" db="EMBL/GenBank/DDBJ databases">
        <authorList>
            <person name="Rodrigo-Torres Lidia"/>
            <person name="Arahal R.David."/>
        </authorList>
    </citation>
    <scope>NUCLEOTIDE SEQUENCE [LARGE SCALE GENOMIC DNA]</scope>
    <source>
        <strain evidence="6">CECT 9029</strain>
    </source>
</reference>
<dbReference type="Proteomes" id="UP000071641">
    <property type="component" value="Unassembled WGS sequence"/>
</dbReference>
<evidence type="ECO:0000259" key="2">
    <source>
        <dbReference type="Pfam" id="PF00933"/>
    </source>
</evidence>
<dbReference type="InterPro" id="IPR051915">
    <property type="entry name" value="Cellulose_Degrad_GH3"/>
</dbReference>
<dbReference type="GO" id="GO:0009251">
    <property type="term" value="P:glucan catabolic process"/>
    <property type="evidence" value="ECO:0007669"/>
    <property type="project" value="TreeGrafter"/>
</dbReference>
<sequence>MLKGKIIVSGVTSLAILTGCFLESKVPYFPDWPQINSAIKKDPEIESRVAEILAQMTLEEKVGQMIQPDLRSVTPEEAKEYKLGSVLNGGGGWPDGNKYATAQDWAEEADKYYLALEEAYADRGFRIPFMWATDAVHGHNNVFKATVFPHNIGLGAANNPKLIKQIGKATAREVAATGLDWTFAPTVATPRDYRWGRVYEGYSEDPEIVYQYAGKMVEGLQGGTRGLKSERHVISNVKHWLGDGGTTDGVDRGMNEYSEEYLRNIHATGYFSGLDAGAQVVMTSFNSWHNEANYDVMDTDNYNKKLHGSKYIVNDVLKDKMGFDGLVVTDWNGHSEINGCTAGNCPQAVLAGNDIFMVTARKDWQAFYSNVIDQVNDGTIPMSRIDDAVTRILRVKMRAALWEKPQPTERRLAGNQDILGSDAHRELARKAVAQSLVLLKNNDKALPLSSQKQYLVVGSAAHDIQKQTGGWSLTWQGTENTLERDFPGATTMLMAMQAQVGEENVFTDVSSAPQDATAVVVIGEDPYAEMFGDINKTKTLEYATLKSSYGADLRLIKSLKEQGFKVVTVFFSGRPLYVNEEINHSDAFVAAWLPGTEAGGITDVLFGVDDKDFRGRLSFSWPKTKCSTTINRKAPNLMDYETPEMEQDIEGDHAPLFAYGYGLSYNKKKSSKLKIDLDNLPLDPREYGCGLDAPDDGIATTNLEIFGRSADDEFTPRIAGSSNGWVGVTVSNGTPTTIGSLTTTPIDHLHQQDAVNVKFTGEAPAQIYMQTADEQVTDKQSYLNADATLQFDIDMKSTAPQSMILATHCEWPCLGQVPIHKVLPAPSGQDETKWTTIKIPLQCFADEGMAFQILNTPFLIYADEEVEFNLGEVRYVPRSLDAAEDAITCEELKVPVEPPLQGDIVDIWETWEPNINTWQARTDTWEGLTDHVVVTGNDPSDNTHEFTVTYDAASPEYYKGLVLVQGKTLNLSNFTSGNLTFDIYIETYGEPANPGETQTEEVVVKMESTAGSGNDYPLGSLATGQWHTISVPVAELNTGALDITKVNTPFATLSDWNASQAGVVYRVRNIKLEQ</sequence>
<dbReference type="Gene3D" id="2.60.120.430">
    <property type="entry name" value="Galactose-binding lectin"/>
    <property type="match status" value="2"/>
</dbReference>
<feature type="domain" description="Glycoside hydrolase family 3 N-terminal" evidence="2">
    <location>
        <begin position="57"/>
        <end position="395"/>
    </location>
</feature>
<dbReference type="InterPro" id="IPR017853">
    <property type="entry name" value="GH"/>
</dbReference>
<dbReference type="InterPro" id="IPR036881">
    <property type="entry name" value="Glyco_hydro_3_C_sf"/>
</dbReference>
<dbReference type="InterPro" id="IPR036962">
    <property type="entry name" value="Glyco_hydro_3_N_sf"/>
</dbReference>
<dbReference type="InterPro" id="IPR002772">
    <property type="entry name" value="Glyco_hydro_3_C"/>
</dbReference>
<evidence type="ECO:0000313" key="5">
    <source>
        <dbReference type="EMBL" id="CZF78138.1"/>
    </source>
</evidence>
<evidence type="ECO:0000313" key="6">
    <source>
        <dbReference type="Proteomes" id="UP000071641"/>
    </source>
</evidence>
<dbReference type="SUPFAM" id="SSF52279">
    <property type="entry name" value="Beta-D-glucan exohydrolase, C-terminal domain"/>
    <property type="match status" value="1"/>
</dbReference>
<name>A0A128EU36_9GAMM</name>
<dbReference type="GO" id="GO:0008422">
    <property type="term" value="F:beta-glucosidase activity"/>
    <property type="evidence" value="ECO:0007669"/>
    <property type="project" value="UniProtKB-EC"/>
</dbReference>
<protein>
    <submittedName>
        <fullName evidence="5">Periplasmic beta-glucosidase</fullName>
        <ecNumber evidence="5">3.2.1.21</ecNumber>
    </submittedName>
</protein>
<proteinExistence type="predicted"/>
<dbReference type="AlphaFoldDB" id="A0A128EU36"/>
<dbReference type="OrthoDB" id="9781691at2"/>
<dbReference type="InterPro" id="IPR008979">
    <property type="entry name" value="Galactose-bd-like_sf"/>
</dbReference>
<dbReference type="InterPro" id="IPR041443">
    <property type="entry name" value="Exop_C"/>
</dbReference>
<dbReference type="Pfam" id="PF18559">
    <property type="entry name" value="Exop_C"/>
    <property type="match status" value="1"/>
</dbReference>
<keyword evidence="1 5" id="KW-0378">Hydrolase</keyword>
<keyword evidence="6" id="KW-1185">Reference proteome</keyword>
<dbReference type="Gene3D" id="3.40.50.1700">
    <property type="entry name" value="Glycoside hydrolase family 3 C-terminal domain"/>
    <property type="match status" value="1"/>
</dbReference>
<dbReference type="SUPFAM" id="SSF51445">
    <property type="entry name" value="(Trans)glycosidases"/>
    <property type="match status" value="1"/>
</dbReference>
<dbReference type="PROSITE" id="PS51257">
    <property type="entry name" value="PROKAR_LIPOPROTEIN"/>
    <property type="match status" value="1"/>
</dbReference>
<dbReference type="Pfam" id="PF01915">
    <property type="entry name" value="Glyco_hydro_3_C"/>
    <property type="match status" value="1"/>
</dbReference>
<organism evidence="5 6">
    <name type="scientific">Grimontia celer</name>
    <dbReference type="NCBI Taxonomy" id="1796497"/>
    <lineage>
        <taxon>Bacteria</taxon>
        <taxon>Pseudomonadati</taxon>
        <taxon>Pseudomonadota</taxon>
        <taxon>Gammaproteobacteria</taxon>
        <taxon>Vibrionales</taxon>
        <taxon>Vibrionaceae</taxon>
        <taxon>Grimontia</taxon>
    </lineage>
</organism>
<evidence type="ECO:0000259" key="3">
    <source>
        <dbReference type="Pfam" id="PF01915"/>
    </source>
</evidence>
<dbReference type="Pfam" id="PF00933">
    <property type="entry name" value="Glyco_hydro_3"/>
    <property type="match status" value="1"/>
</dbReference>
<dbReference type="EC" id="3.2.1.21" evidence="5"/>
<keyword evidence="5" id="KW-0326">Glycosidase</keyword>